<protein>
    <submittedName>
        <fullName evidence="1">Uncharacterized protein</fullName>
    </submittedName>
</protein>
<evidence type="ECO:0000313" key="1">
    <source>
        <dbReference type="EMBL" id="KIQ25705.1"/>
    </source>
</evidence>
<organism evidence="1 2">
    <name type="scientific">Variovorax paradoxus</name>
    <dbReference type="NCBI Taxonomy" id="34073"/>
    <lineage>
        <taxon>Bacteria</taxon>
        <taxon>Pseudomonadati</taxon>
        <taxon>Pseudomonadota</taxon>
        <taxon>Betaproteobacteria</taxon>
        <taxon>Burkholderiales</taxon>
        <taxon>Comamonadaceae</taxon>
        <taxon>Variovorax</taxon>
    </lineage>
</organism>
<dbReference type="EMBL" id="JXQQ01000065">
    <property type="protein sequence ID" value="KIQ25705.1"/>
    <property type="molecule type" value="Genomic_DNA"/>
</dbReference>
<proteinExistence type="predicted"/>
<reference evidence="1 2" key="1">
    <citation type="submission" date="2014-12" db="EMBL/GenBank/DDBJ databases">
        <title>16Stimator: statistical estimation of ribosomal gene copy numbers from draft genome assemblies.</title>
        <authorList>
            <person name="Perisin M.A."/>
            <person name="Vetter M."/>
            <person name="Gilbert J.A."/>
            <person name="Bergelson J."/>
        </authorList>
    </citation>
    <scope>NUCLEOTIDE SEQUENCE [LARGE SCALE GENOMIC DNA]</scope>
    <source>
        <strain evidence="1 2">MEDvA23</strain>
    </source>
</reference>
<evidence type="ECO:0000313" key="2">
    <source>
        <dbReference type="Proteomes" id="UP000032067"/>
    </source>
</evidence>
<dbReference type="AlphaFoldDB" id="A0A0D0M803"/>
<sequence>MKSLANTVLRGVGGAVFLLAMLATLNGCDNEQARLPTQENFTATTNDYLAQRGHVCLAKYEWPITVMAGSRNPDAQQMPVLEKLGLVSGKDVALAPGSTAGAQPPASTVPAREYALTDAGRKFYLKVPIVIRTTTENVTHPADFCAATLSLDRLVGWDPPQTRDGRTATSLLFTYRISPEPWAAAPEVQQAFPLLARAMQREGTMQVRLGVHLTRSGWVADELDAH</sequence>
<dbReference type="Proteomes" id="UP000032067">
    <property type="component" value="Unassembled WGS sequence"/>
</dbReference>
<comment type="caution">
    <text evidence="1">The sequence shown here is derived from an EMBL/GenBank/DDBJ whole genome shotgun (WGS) entry which is preliminary data.</text>
</comment>
<name>A0A0D0M803_VARPD</name>
<gene>
    <name evidence="1" type="ORF">RT97_23365</name>
</gene>
<dbReference type="RefSeq" id="WP_042581220.1">
    <property type="nucleotide sequence ID" value="NZ_JXQQ01000065.1"/>
</dbReference>
<accession>A0A0D0M803</accession>